<organism evidence="9 10">
    <name type="scientific">Salinibacter ruber</name>
    <dbReference type="NCBI Taxonomy" id="146919"/>
    <lineage>
        <taxon>Bacteria</taxon>
        <taxon>Pseudomonadati</taxon>
        <taxon>Rhodothermota</taxon>
        <taxon>Rhodothermia</taxon>
        <taxon>Rhodothermales</taxon>
        <taxon>Salinibacteraceae</taxon>
        <taxon>Salinibacter</taxon>
    </lineage>
</organism>
<gene>
    <name evidence="9" type="ORF">GGP82_000268</name>
</gene>
<dbReference type="SUPFAM" id="SSF88659">
    <property type="entry name" value="Sigma3 and sigma4 domains of RNA polymerase sigma factors"/>
    <property type="match status" value="1"/>
</dbReference>
<evidence type="ECO:0000259" key="8">
    <source>
        <dbReference type="Pfam" id="PF08281"/>
    </source>
</evidence>
<dbReference type="InterPro" id="IPR036388">
    <property type="entry name" value="WH-like_DNA-bd_sf"/>
</dbReference>
<protein>
    <submittedName>
        <fullName evidence="9">RNA polymerase sigma-70 factor (ECF subfamily)</fullName>
    </submittedName>
</protein>
<dbReference type="InterPro" id="IPR014284">
    <property type="entry name" value="RNA_pol_sigma-70_dom"/>
</dbReference>
<dbReference type="Gene3D" id="1.10.10.10">
    <property type="entry name" value="Winged helix-like DNA-binding domain superfamily/Winged helix DNA-binding domain"/>
    <property type="match status" value="1"/>
</dbReference>
<dbReference type="InterPro" id="IPR013324">
    <property type="entry name" value="RNA_pol_sigma_r3/r4-like"/>
</dbReference>
<keyword evidence="3" id="KW-0731">Sigma factor</keyword>
<comment type="similarity">
    <text evidence="1">Belongs to the sigma-70 factor family. ECF subfamily.</text>
</comment>
<feature type="compositionally biased region" description="Basic and acidic residues" evidence="6">
    <location>
        <begin position="113"/>
        <end position="131"/>
    </location>
</feature>
<dbReference type="GO" id="GO:0003677">
    <property type="term" value="F:DNA binding"/>
    <property type="evidence" value="ECO:0007669"/>
    <property type="project" value="UniProtKB-KW"/>
</dbReference>
<dbReference type="RefSeq" id="WP_011404975.1">
    <property type="nucleotide sequence ID" value="NZ_CP169425.1"/>
</dbReference>
<dbReference type="NCBIfam" id="TIGR02937">
    <property type="entry name" value="sigma70-ECF"/>
    <property type="match status" value="1"/>
</dbReference>
<feature type="compositionally biased region" description="Polar residues" evidence="6">
    <location>
        <begin position="1"/>
        <end position="10"/>
    </location>
</feature>
<evidence type="ECO:0000313" key="9">
    <source>
        <dbReference type="EMBL" id="MCS3863737.1"/>
    </source>
</evidence>
<keyword evidence="2" id="KW-0805">Transcription regulation</keyword>
<keyword evidence="4" id="KW-0238">DNA-binding</keyword>
<dbReference type="EMBL" id="JANTYZ010000001">
    <property type="protein sequence ID" value="MCS3863737.1"/>
    <property type="molecule type" value="Genomic_DNA"/>
</dbReference>
<proteinExistence type="inferred from homology"/>
<dbReference type="PANTHER" id="PTHR43133:SF8">
    <property type="entry name" value="RNA POLYMERASE SIGMA FACTOR HI_1459-RELATED"/>
    <property type="match status" value="1"/>
</dbReference>
<dbReference type="CDD" id="cd06171">
    <property type="entry name" value="Sigma70_r4"/>
    <property type="match status" value="1"/>
</dbReference>
<evidence type="ECO:0000256" key="1">
    <source>
        <dbReference type="ARBA" id="ARBA00010641"/>
    </source>
</evidence>
<accession>A0A9X2R3W3</accession>
<feature type="compositionally biased region" description="Low complexity" evidence="6">
    <location>
        <begin position="13"/>
        <end position="25"/>
    </location>
</feature>
<dbReference type="GO" id="GO:0006352">
    <property type="term" value="P:DNA-templated transcription initiation"/>
    <property type="evidence" value="ECO:0007669"/>
    <property type="project" value="InterPro"/>
</dbReference>
<dbReference type="Proteomes" id="UP001155034">
    <property type="component" value="Unassembled WGS sequence"/>
</dbReference>
<feature type="region of interest" description="Disordered" evidence="6">
    <location>
        <begin position="1"/>
        <end position="29"/>
    </location>
</feature>
<evidence type="ECO:0000256" key="3">
    <source>
        <dbReference type="ARBA" id="ARBA00023082"/>
    </source>
</evidence>
<dbReference type="InterPro" id="IPR013249">
    <property type="entry name" value="RNA_pol_sigma70_r4_t2"/>
</dbReference>
<evidence type="ECO:0000256" key="5">
    <source>
        <dbReference type="ARBA" id="ARBA00023163"/>
    </source>
</evidence>
<dbReference type="NCBIfam" id="TIGR02985">
    <property type="entry name" value="Sig70_bacteroi1"/>
    <property type="match status" value="1"/>
</dbReference>
<evidence type="ECO:0000256" key="4">
    <source>
        <dbReference type="ARBA" id="ARBA00023125"/>
    </source>
</evidence>
<dbReference type="Pfam" id="PF04542">
    <property type="entry name" value="Sigma70_r2"/>
    <property type="match status" value="1"/>
</dbReference>
<comment type="caution">
    <text evidence="9">The sequence shown here is derived from an EMBL/GenBank/DDBJ whole genome shotgun (WGS) entry which is preliminary data.</text>
</comment>
<evidence type="ECO:0000313" key="10">
    <source>
        <dbReference type="Proteomes" id="UP001155034"/>
    </source>
</evidence>
<evidence type="ECO:0000256" key="2">
    <source>
        <dbReference type="ARBA" id="ARBA00023015"/>
    </source>
</evidence>
<dbReference type="Pfam" id="PF08281">
    <property type="entry name" value="Sigma70_r4_2"/>
    <property type="match status" value="1"/>
</dbReference>
<keyword evidence="5" id="KW-0804">Transcription</keyword>
<feature type="domain" description="RNA polymerase sigma factor 70 region 4 type 2" evidence="8">
    <location>
        <begin position="151"/>
        <end position="201"/>
    </location>
</feature>
<evidence type="ECO:0000256" key="6">
    <source>
        <dbReference type="SAM" id="MobiDB-lite"/>
    </source>
</evidence>
<dbReference type="InterPro" id="IPR039425">
    <property type="entry name" value="RNA_pol_sigma-70-like"/>
</dbReference>
<name>A0A9X2R3W3_9BACT</name>
<reference evidence="9" key="1">
    <citation type="submission" date="2022-08" db="EMBL/GenBank/DDBJ databases">
        <title>Genomic Encyclopedia of Type Strains, Phase V (KMG-V): Genome sequencing to study the core and pangenomes of soil and plant-associated prokaryotes.</title>
        <authorList>
            <person name="Whitman W."/>
        </authorList>
    </citation>
    <scope>NUCLEOTIDE SEQUENCE</scope>
    <source>
        <strain evidence="9">SP2016B</strain>
    </source>
</reference>
<sequence length="216" mass="24836">MTMSPSSSEDSTPRPGAAPRAGASPPEDDELSFDVLRNRLGTGDEAAFERIFRRLSEPVFRFVCGMVQDEALAHDITQDTFAKLWSIRDRMDTVDSLQAYVFQMARNRVYNHQRDEAVRRDHEQDVRDAHPDASPPAPDETLDADLLRSLLERWIAELPDRQREALTLRRQKDLSHDEIAEIMDVSPNTVNNHIVRAMRTLRERLGEYRPDVRSEP</sequence>
<dbReference type="PANTHER" id="PTHR43133">
    <property type="entry name" value="RNA POLYMERASE ECF-TYPE SIGMA FACTO"/>
    <property type="match status" value="1"/>
</dbReference>
<dbReference type="AlphaFoldDB" id="A0A9X2R3W3"/>
<dbReference type="InterPro" id="IPR014327">
    <property type="entry name" value="RNA_pol_sigma70_bacteroid"/>
</dbReference>
<evidence type="ECO:0000259" key="7">
    <source>
        <dbReference type="Pfam" id="PF04542"/>
    </source>
</evidence>
<dbReference type="InterPro" id="IPR007627">
    <property type="entry name" value="RNA_pol_sigma70_r2"/>
</dbReference>
<dbReference type="InterPro" id="IPR013325">
    <property type="entry name" value="RNA_pol_sigma_r2"/>
</dbReference>
<dbReference type="Gene3D" id="1.10.1740.10">
    <property type="match status" value="1"/>
</dbReference>
<dbReference type="GO" id="GO:0016987">
    <property type="term" value="F:sigma factor activity"/>
    <property type="evidence" value="ECO:0007669"/>
    <property type="project" value="UniProtKB-KW"/>
</dbReference>
<feature type="domain" description="RNA polymerase sigma-70 region 2" evidence="7">
    <location>
        <begin position="52"/>
        <end position="117"/>
    </location>
</feature>
<dbReference type="SUPFAM" id="SSF88946">
    <property type="entry name" value="Sigma2 domain of RNA polymerase sigma factors"/>
    <property type="match status" value="1"/>
</dbReference>
<feature type="region of interest" description="Disordered" evidence="6">
    <location>
        <begin position="113"/>
        <end position="141"/>
    </location>
</feature>